<organism evidence="2 3">
    <name type="scientific">Dactylellina haptotyla (strain CBS 200.50)</name>
    <name type="common">Nematode-trapping fungus</name>
    <name type="synonym">Monacrosporium haptotylum</name>
    <dbReference type="NCBI Taxonomy" id="1284197"/>
    <lineage>
        <taxon>Eukaryota</taxon>
        <taxon>Fungi</taxon>
        <taxon>Dikarya</taxon>
        <taxon>Ascomycota</taxon>
        <taxon>Pezizomycotina</taxon>
        <taxon>Orbiliomycetes</taxon>
        <taxon>Orbiliales</taxon>
        <taxon>Orbiliaceae</taxon>
        <taxon>Dactylellina</taxon>
    </lineage>
</organism>
<evidence type="ECO:0000313" key="3">
    <source>
        <dbReference type="Proteomes" id="UP000015100"/>
    </source>
</evidence>
<comment type="caution">
    <text evidence="2">The sequence shown here is derived from an EMBL/GenBank/DDBJ whole genome shotgun (WGS) entry which is preliminary data.</text>
</comment>
<feature type="region of interest" description="Disordered" evidence="1">
    <location>
        <begin position="26"/>
        <end position="163"/>
    </location>
</feature>
<feature type="compositionally biased region" description="Basic and acidic residues" evidence="1">
    <location>
        <begin position="137"/>
        <end position="151"/>
    </location>
</feature>
<accession>S8ABP2</accession>
<feature type="compositionally biased region" description="Low complexity" evidence="1">
    <location>
        <begin position="83"/>
        <end position="136"/>
    </location>
</feature>
<feature type="compositionally biased region" description="Pro residues" evidence="1">
    <location>
        <begin position="42"/>
        <end position="52"/>
    </location>
</feature>
<dbReference type="HOGENOM" id="CLU_874424_0_0_1"/>
<protein>
    <submittedName>
        <fullName evidence="2">Uncharacterized protein</fullName>
    </submittedName>
</protein>
<evidence type="ECO:0000256" key="1">
    <source>
        <dbReference type="SAM" id="MobiDB-lite"/>
    </source>
</evidence>
<dbReference type="AlphaFoldDB" id="S8ABP2"/>
<proteinExistence type="predicted"/>
<name>S8ABP2_DACHA</name>
<keyword evidence="3" id="KW-1185">Reference proteome</keyword>
<dbReference type="EMBL" id="AQGS01000405">
    <property type="protein sequence ID" value="EPS40370.1"/>
    <property type="molecule type" value="Genomic_DNA"/>
</dbReference>
<sequence length="318" mass="33715">MPSKRKVTTGPEVLDRQRANRIAEQLRRGLAGLEKPEWKVWPFPPPPPPNPGEPWVNAEWDEGESSPPSPVDNWATPASSNETTPLASNPSAAPSLAQSADPPAAATTTTTTTGMALAADPTSTSTTTAADLNADLADAKEDWDAQTEGERKAKHPPCRWDPQRKAIGSRRAQAGVLEHLAPADAIAPGSQATDSHGSGLGGSISPIAGPLDSVAAADTTADTTTTFTIITTADDLTAAISVAKEEAGLLVPELRNKVLEEDSRASVFLYKNSLLVVDTASDDNEYHEQSSEIQRRIDEWDSALATIREARLSSRTTI</sequence>
<reference evidence="3" key="2">
    <citation type="submission" date="2013-04" db="EMBL/GenBank/DDBJ databases">
        <title>Genomic mechanisms accounting for the adaptation to parasitism in nematode-trapping fungi.</title>
        <authorList>
            <person name="Ahren D.G."/>
        </authorList>
    </citation>
    <scope>NUCLEOTIDE SEQUENCE [LARGE SCALE GENOMIC DNA]</scope>
    <source>
        <strain evidence="3">CBS 200.50</strain>
    </source>
</reference>
<reference evidence="2 3" key="1">
    <citation type="journal article" date="2013" name="PLoS Genet.">
        <title>Genomic mechanisms accounting for the adaptation to parasitism in nematode-trapping fungi.</title>
        <authorList>
            <person name="Meerupati T."/>
            <person name="Andersson K.M."/>
            <person name="Friman E."/>
            <person name="Kumar D."/>
            <person name="Tunlid A."/>
            <person name="Ahren D."/>
        </authorList>
    </citation>
    <scope>NUCLEOTIDE SEQUENCE [LARGE SCALE GENOMIC DNA]</scope>
    <source>
        <strain evidence="2 3">CBS 200.50</strain>
    </source>
</reference>
<evidence type="ECO:0000313" key="2">
    <source>
        <dbReference type="EMBL" id="EPS40370.1"/>
    </source>
</evidence>
<dbReference type="Proteomes" id="UP000015100">
    <property type="component" value="Unassembled WGS sequence"/>
</dbReference>
<gene>
    <name evidence="2" type="ORF">H072_5822</name>
</gene>